<dbReference type="InterPro" id="IPR056884">
    <property type="entry name" value="NPHP3-like_N"/>
</dbReference>
<dbReference type="STRING" id="36050.A0A1B8AIN6"/>
<dbReference type="SUPFAM" id="SSF48452">
    <property type="entry name" value="TPR-like"/>
    <property type="match status" value="1"/>
</dbReference>
<evidence type="ECO:0000256" key="1">
    <source>
        <dbReference type="ARBA" id="ARBA00022737"/>
    </source>
</evidence>
<reference evidence="4 5" key="1">
    <citation type="submission" date="2016-06" db="EMBL/GenBank/DDBJ databases">
        <title>Living apart together: crosstalk between the core and supernumerary genomes in a fungal plant pathogen.</title>
        <authorList>
            <person name="Vanheule A."/>
            <person name="Audenaert K."/>
            <person name="Warris S."/>
            <person name="Van De Geest H."/>
            <person name="Schijlen E."/>
            <person name="Hofte M."/>
            <person name="De Saeger S."/>
            <person name="Haesaert G."/>
            <person name="Waalwijk C."/>
            <person name="Van Der Lee T."/>
        </authorList>
    </citation>
    <scope>NUCLEOTIDE SEQUENCE [LARGE SCALE GENOMIC DNA]</scope>
    <source>
        <strain evidence="4 5">2516</strain>
    </source>
</reference>
<evidence type="ECO:0000256" key="2">
    <source>
        <dbReference type="SAM" id="MobiDB-lite"/>
    </source>
</evidence>
<dbReference type="EMBL" id="LYXU01000003">
    <property type="protein sequence ID" value="OBS20439.1"/>
    <property type="molecule type" value="Genomic_DNA"/>
</dbReference>
<feature type="region of interest" description="Disordered" evidence="2">
    <location>
        <begin position="18"/>
        <end position="82"/>
    </location>
</feature>
<evidence type="ECO:0000259" key="3">
    <source>
        <dbReference type="Pfam" id="PF24883"/>
    </source>
</evidence>
<feature type="domain" description="Nephrocystin 3-like N-terminal" evidence="3">
    <location>
        <begin position="296"/>
        <end position="484"/>
    </location>
</feature>
<organism evidence="4 5">
    <name type="scientific">Fusarium poae</name>
    <dbReference type="NCBI Taxonomy" id="36050"/>
    <lineage>
        <taxon>Eukaryota</taxon>
        <taxon>Fungi</taxon>
        <taxon>Dikarya</taxon>
        <taxon>Ascomycota</taxon>
        <taxon>Pezizomycotina</taxon>
        <taxon>Sordariomycetes</taxon>
        <taxon>Hypocreomycetidae</taxon>
        <taxon>Hypocreales</taxon>
        <taxon>Nectriaceae</taxon>
        <taxon>Fusarium</taxon>
    </lineage>
</organism>
<dbReference type="Proteomes" id="UP000091967">
    <property type="component" value="Unassembled WGS sequence"/>
</dbReference>
<dbReference type="Gene3D" id="1.25.40.10">
    <property type="entry name" value="Tetratricopeptide repeat domain"/>
    <property type="match status" value="1"/>
</dbReference>
<keyword evidence="5" id="KW-1185">Reference proteome</keyword>
<keyword evidence="1" id="KW-0677">Repeat</keyword>
<name>A0A1B8AIN6_FUSPO</name>
<dbReference type="PANTHER" id="PTHR10039">
    <property type="entry name" value="AMELOGENIN"/>
    <property type="match status" value="1"/>
</dbReference>
<dbReference type="OMA" id="DQSMSSH"/>
<evidence type="ECO:0000313" key="5">
    <source>
        <dbReference type="Proteomes" id="UP000091967"/>
    </source>
</evidence>
<dbReference type="Pfam" id="PF24883">
    <property type="entry name" value="NPHP3_N"/>
    <property type="match status" value="1"/>
</dbReference>
<gene>
    <name evidence="4" type="ORF">FPOA_06808</name>
</gene>
<evidence type="ECO:0000313" key="4">
    <source>
        <dbReference type="EMBL" id="OBS20439.1"/>
    </source>
</evidence>
<proteinExistence type="predicted"/>
<dbReference type="InterPro" id="IPR011990">
    <property type="entry name" value="TPR-like_helical_dom_sf"/>
</dbReference>
<accession>A0A1B8AIN6</accession>
<sequence length="1560" mass="177718">MKNRIRFSWFVKKDTKLRKRSGLPVNPNPPPLTSPSTAPAESQVTIATVPLAPAKEPSQAPDPDKEPSQVPDLGKESSQNEMPLDCMWAEAAKEFERICGDSLSNGDIKNFDDVKKQIEQQNLSFAEADADSKTKWEKAKVDKVFREVSTALSEFDLYRKVNHTPLLREIHEVLRCLVKLCAVVVKHKQGGRVEAALKAFNRSLGVDNELQQQLVEFRLAMQNKNQKQTTVMFVNLEKVKEDAGQTKDMAKATYVEQHRPKILRKIGEYLDVPPTVNIDTTSTQTRKNISDKCFKNTGQWIWKHEDYRIWIGKDDAVMRRSIPHALLVLGAQSTGKTCTCAQITRNLEGKGDKDRVYVAHYFFPTTVAVKKESDSDTNKDTISWAFRYMAFQIARVDATVRSFLEKACDNESVAFRQNMGSSEEELCNLWASFGIGASGSNATYYLVFDGLENLPDAEFNALIGFVQKVDSGKTSTRNLRILLSGKTEQFSGKGIFEKALKIRMGVDSQEDMQPIIKKELELRKVLLNYRNDQKQGDAMMLILDTLPSKVYGNYAELQLWLTRITEAVNSYASFDSLIELLNGPTRVYEAVIESLERTLTAKEIDQLNELLKHVIFRRFAPSLKQLEAVMSLHLEDVVSVEGLDTMIRHKYSSVLKIESDIVTVEEGFRDYLAEEAEKASNGKSSPDDAPSTISMTLTLNHVDRQRAAEYFWNLTQMAMQPNFTFDSRNNNQRQGRIAVDAFEAHLNIVNQTFKVLESKRVVEHQTNNSYLVAWLPYHLDRLRELENESVRGVLLAQQQRKIGEKLYDLFTNDSVFQQHKATFEQAYWVVPEMKSMQEWLMDPTVRRRDKDWLKNVLSAPSLTQGYLKGFTTWIVTEFVRNRTWEVSMAYRWIEELMDADTETEWFGEDEIDAAFSNEWFRVSEWCWRALGMPAECPDSLWYERLAKTASMDDDGDLETSLSIYQCAIRQANPSWLCYRDTGVIHHRQGQVKKAIDEVEMALREAEKSGAQPEPSSGDIAQLNLLLGHYAYETEEMESAKEYYTSACNKGDTKQVMEGLLGCLKINLNTLCAEETRNWLRDRLSGDVHQGEMDGVLQLMTQDPDHNDLFHMLFSILNNDDDLLKKIVTIMIRGSHGFGTLNTGAINTSGLANGRSEVGADGILLYYAGVAAHMYKQLSNGPESVFETTTLWTCSRKELENVRSDNAILVRSNASTALARHYFQLLLSNDKPDYIRQLEKLKPDDRKSDDVYDNDEIVGWLVAIHTIRERKKDAKKLLKSRLTKAISILSDDIPENDFIGLSRIHKATGACQDLNNAAIALSLMGQPDVVECALRLKDEDIDVPKGISKERALESYKRVTKNIISVMRMTVPNAAEQNLRIYVAKRFIELYIKNTTEAPKASDNKEDPSDVEVAKFVASELIKYRLDQIDVKDLGVPNTWSCDGRTDDGKECKKQLGFDEHFYHCLYCWQRDFCQDCFGRLRDSDSNVITVCNGGHKWLLTPRLGWSTYVGQRAKTVRVPRSVEPIEGDSQVLFARYDDNFGAEMTVKEWIDSIRNEYLKD</sequence>
<comment type="caution">
    <text evidence="4">The sequence shown here is derived from an EMBL/GenBank/DDBJ whole genome shotgun (WGS) entry which is preliminary data.</text>
</comment>
<protein>
    <recommendedName>
        <fullName evidence="3">Nephrocystin 3-like N-terminal domain-containing protein</fullName>
    </recommendedName>
</protein>
<dbReference type="PANTHER" id="PTHR10039:SF17">
    <property type="entry name" value="FUNGAL STAND N-TERMINAL GOODBYE DOMAIN-CONTAINING PROTEIN-RELATED"/>
    <property type="match status" value="1"/>
</dbReference>